<organism evidence="2 3">
    <name type="scientific">Paenibacillus rhizosphaerae</name>
    <dbReference type="NCBI Taxonomy" id="297318"/>
    <lineage>
        <taxon>Bacteria</taxon>
        <taxon>Bacillati</taxon>
        <taxon>Bacillota</taxon>
        <taxon>Bacilli</taxon>
        <taxon>Bacillales</taxon>
        <taxon>Paenibacillaceae</taxon>
        <taxon>Paenibacillus</taxon>
    </lineage>
</organism>
<protein>
    <recommendedName>
        <fullName evidence="4">DUF4340 domain-containing protein</fullName>
    </recommendedName>
</protein>
<evidence type="ECO:0008006" key="4">
    <source>
        <dbReference type="Google" id="ProtNLM"/>
    </source>
</evidence>
<sequence length="187" mass="20569">MKRRGKWILGVAAGLLMVCAALLAWRLGDSNHHSQQAGPSPQHNSTSNSGSGAGNNSPFAWEYGNISSVEWEGRTKSWILQREPADEGHPSGRWLLNGAEITAAEAEDRLTGLHGLRQEEGEVRKASDLQNEVIVGTITVTLKSGETQVMQIASEPDEPEVLWILIQQDPDAYAVRRSDYLELEQLQ</sequence>
<name>A0A839U1T0_9BACL</name>
<comment type="caution">
    <text evidence="2">The sequence shown here is derived from an EMBL/GenBank/DDBJ whole genome shotgun (WGS) entry which is preliminary data.</text>
</comment>
<reference evidence="2 3" key="1">
    <citation type="submission" date="2020-08" db="EMBL/GenBank/DDBJ databases">
        <title>Genomic Encyclopedia of Type Strains, Phase III (KMG-III): the genomes of soil and plant-associated and newly described type strains.</title>
        <authorList>
            <person name="Whitman W."/>
        </authorList>
    </citation>
    <scope>NUCLEOTIDE SEQUENCE [LARGE SCALE GENOMIC DNA]</scope>
    <source>
        <strain evidence="2 3">CECT 5831</strain>
    </source>
</reference>
<gene>
    <name evidence="2" type="ORF">FHS19_006453</name>
</gene>
<dbReference type="Proteomes" id="UP000517523">
    <property type="component" value="Unassembled WGS sequence"/>
</dbReference>
<evidence type="ECO:0000256" key="1">
    <source>
        <dbReference type="SAM" id="MobiDB-lite"/>
    </source>
</evidence>
<feature type="compositionally biased region" description="Low complexity" evidence="1">
    <location>
        <begin position="44"/>
        <end position="57"/>
    </location>
</feature>
<feature type="region of interest" description="Disordered" evidence="1">
    <location>
        <begin position="31"/>
        <end position="57"/>
    </location>
</feature>
<proteinExistence type="predicted"/>
<accession>A0A839U1T0</accession>
<dbReference type="EMBL" id="JACHXJ010000007">
    <property type="protein sequence ID" value="MBB3131730.1"/>
    <property type="molecule type" value="Genomic_DNA"/>
</dbReference>
<dbReference type="AlphaFoldDB" id="A0A839U1T0"/>
<dbReference type="RefSeq" id="WP_183586967.1">
    <property type="nucleotide sequence ID" value="NZ_JACHXJ010000007.1"/>
</dbReference>
<feature type="compositionally biased region" description="Polar residues" evidence="1">
    <location>
        <begin position="33"/>
        <end position="43"/>
    </location>
</feature>
<evidence type="ECO:0000313" key="3">
    <source>
        <dbReference type="Proteomes" id="UP000517523"/>
    </source>
</evidence>
<evidence type="ECO:0000313" key="2">
    <source>
        <dbReference type="EMBL" id="MBB3131730.1"/>
    </source>
</evidence>